<keyword evidence="1" id="KW-0732">Signal</keyword>
<gene>
    <name evidence="2" type="ORF">GAK29_02260</name>
</gene>
<organism evidence="2 3">
    <name type="scientific">Acinetobacter bereziniae</name>
    <name type="common">Acinetobacter genomosp. 10</name>
    <dbReference type="NCBI Taxonomy" id="106648"/>
    <lineage>
        <taxon>Bacteria</taxon>
        <taxon>Pseudomonadati</taxon>
        <taxon>Pseudomonadota</taxon>
        <taxon>Gammaproteobacteria</taxon>
        <taxon>Moraxellales</taxon>
        <taxon>Moraxellaceae</taxon>
        <taxon>Acinetobacter</taxon>
    </lineage>
</organism>
<feature type="signal peptide" evidence="1">
    <location>
        <begin position="1"/>
        <end position="18"/>
    </location>
</feature>
<protein>
    <submittedName>
        <fullName evidence="2">Uncharacterized protein</fullName>
    </submittedName>
</protein>
<dbReference type="EMBL" id="WNDP01000050">
    <property type="protein sequence ID" value="KAF1024912.1"/>
    <property type="molecule type" value="Genomic_DNA"/>
</dbReference>
<evidence type="ECO:0000256" key="1">
    <source>
        <dbReference type="SAM" id="SignalP"/>
    </source>
</evidence>
<proteinExistence type="predicted"/>
<accession>A0A833PFZ7</accession>
<dbReference type="AlphaFoldDB" id="A0A833PFZ7"/>
<name>A0A833PFZ7_ACIBZ</name>
<dbReference type="Proteomes" id="UP000490535">
    <property type="component" value="Unassembled WGS sequence"/>
</dbReference>
<dbReference type="PROSITE" id="PS51257">
    <property type="entry name" value="PROKAR_LIPOPROTEIN"/>
    <property type="match status" value="1"/>
</dbReference>
<feature type="chain" id="PRO_5032758554" evidence="1">
    <location>
        <begin position="19"/>
        <end position="213"/>
    </location>
</feature>
<evidence type="ECO:0000313" key="2">
    <source>
        <dbReference type="EMBL" id="KAF1024912.1"/>
    </source>
</evidence>
<reference evidence="3" key="1">
    <citation type="journal article" date="2020" name="MBio">
        <title>Horizontal gene transfer to a defensive symbiont with a reduced genome amongst a multipartite beetle microbiome.</title>
        <authorList>
            <person name="Waterworth S.C."/>
            <person name="Florez L.V."/>
            <person name="Rees E.R."/>
            <person name="Hertweck C."/>
            <person name="Kaltenpoth M."/>
            <person name="Kwan J.C."/>
        </authorList>
    </citation>
    <scope>NUCLEOTIDE SEQUENCE [LARGE SCALE GENOMIC DNA]</scope>
</reference>
<comment type="caution">
    <text evidence="2">The sequence shown here is derived from an EMBL/GenBank/DDBJ whole genome shotgun (WGS) entry which is preliminary data.</text>
</comment>
<sequence>MKYVLILGSALFTASCSANVTAPINSTSTENRMSQFLADFLPTHYQKVHEQPVPIDSQHVQWLRFQKSPSFTLGEENFSYLSDPAHNLKGFSYLDANLIHGSLPSKVQAQKIADDFLQRYAPDLLKNRKIQWIDQHDEIIQLNGNNQKISGMKVKMCNLNDGRWFWVIVGKNQRPIIFERDIVWINFPGHRKTEKWLHDSWLKDKPSYTGHAK</sequence>
<evidence type="ECO:0000313" key="3">
    <source>
        <dbReference type="Proteomes" id="UP000490535"/>
    </source>
</evidence>